<name>A0A0Q1DS25_LEULA</name>
<dbReference type="InterPro" id="IPR031310">
    <property type="entry name" value="Ribosomal_uL5_N"/>
</dbReference>
<dbReference type="GO" id="GO:0003735">
    <property type="term" value="F:structural constituent of ribosome"/>
    <property type="evidence" value="ECO:0007669"/>
    <property type="project" value="InterPro"/>
</dbReference>
<accession>A0A0Q1DS25</accession>
<gene>
    <name evidence="7 11" type="primary">rplE</name>
    <name evidence="12" type="ORF">FGL83_04165</name>
    <name evidence="11" type="ORF">GQS40_11275</name>
</gene>
<evidence type="ECO:0000256" key="3">
    <source>
        <dbReference type="ARBA" id="ARBA00022980"/>
    </source>
</evidence>
<keyword evidence="2 7" id="KW-0820">tRNA-binding</keyword>
<keyword evidence="7" id="KW-0694">RNA-binding</keyword>
<dbReference type="Proteomes" id="UP000321298">
    <property type="component" value="Chromosome"/>
</dbReference>
<dbReference type="GO" id="GO:1990904">
    <property type="term" value="C:ribonucleoprotein complex"/>
    <property type="evidence" value="ECO:0007669"/>
    <property type="project" value="UniProtKB-KW"/>
</dbReference>
<dbReference type="eggNOG" id="COG0094">
    <property type="taxonomic scope" value="Bacteria"/>
</dbReference>
<dbReference type="PANTHER" id="PTHR11994">
    <property type="entry name" value="60S RIBOSOMAL PROTEIN L11-RELATED"/>
    <property type="match status" value="1"/>
</dbReference>
<dbReference type="HAMAP" id="MF_01333_B">
    <property type="entry name" value="Ribosomal_uL5_B"/>
    <property type="match status" value="1"/>
</dbReference>
<evidence type="ECO:0000256" key="1">
    <source>
        <dbReference type="ARBA" id="ARBA00008553"/>
    </source>
</evidence>
<organism evidence="11 14">
    <name type="scientific">Leuconostoc lactis</name>
    <dbReference type="NCBI Taxonomy" id="1246"/>
    <lineage>
        <taxon>Bacteria</taxon>
        <taxon>Bacillati</taxon>
        <taxon>Bacillota</taxon>
        <taxon>Bacilli</taxon>
        <taxon>Lactobacillales</taxon>
        <taxon>Lactobacillaceae</taxon>
        <taxon>Leuconostoc</taxon>
    </lineage>
</organism>
<proteinExistence type="inferred from homology"/>
<dbReference type="GO" id="GO:0005840">
    <property type="term" value="C:ribosome"/>
    <property type="evidence" value="ECO:0007669"/>
    <property type="project" value="UniProtKB-KW"/>
</dbReference>
<dbReference type="GO" id="GO:0000049">
    <property type="term" value="F:tRNA binding"/>
    <property type="evidence" value="ECO:0007669"/>
    <property type="project" value="UniProtKB-UniRule"/>
</dbReference>
<evidence type="ECO:0000259" key="9">
    <source>
        <dbReference type="Pfam" id="PF00281"/>
    </source>
</evidence>
<dbReference type="GeneID" id="66531378"/>
<protein>
    <recommendedName>
        <fullName evidence="5 7">Large ribosomal subunit protein uL5</fullName>
    </recommendedName>
</protein>
<dbReference type="RefSeq" id="WP_009999856.1">
    <property type="nucleotide sequence ID" value="NZ_BJMJ01000020.1"/>
</dbReference>
<evidence type="ECO:0000313" key="12">
    <source>
        <dbReference type="EMBL" id="QEA43905.1"/>
    </source>
</evidence>
<dbReference type="InterPro" id="IPR022803">
    <property type="entry name" value="Ribosomal_uL5_dom_sf"/>
</dbReference>
<dbReference type="AlphaFoldDB" id="A0A0Q1DS25"/>
<comment type="similarity">
    <text evidence="1 7 8">Belongs to the universal ribosomal protein uL5 family.</text>
</comment>
<dbReference type="FunFam" id="3.30.1440.10:FF:000001">
    <property type="entry name" value="50S ribosomal protein L5"/>
    <property type="match status" value="1"/>
</dbReference>
<dbReference type="Pfam" id="PF00673">
    <property type="entry name" value="Ribosomal_L5_C"/>
    <property type="match status" value="1"/>
</dbReference>
<feature type="domain" description="Large ribosomal subunit protein uL5 N-terminal" evidence="9">
    <location>
        <begin position="25"/>
        <end position="81"/>
    </location>
</feature>
<dbReference type="InterPro" id="IPR002132">
    <property type="entry name" value="Ribosomal_uL5"/>
</dbReference>
<reference evidence="12 13" key="1">
    <citation type="submission" date="2019-06" db="EMBL/GenBank/DDBJ databases">
        <title>Genome analyses of bacteria isolated from kimchi.</title>
        <authorList>
            <person name="Lee S."/>
            <person name="Ahn S."/>
            <person name="Roh S."/>
        </authorList>
    </citation>
    <scope>NUCLEOTIDE SEQUENCE [LARGE SCALE GENOMIC DNA]</scope>
    <source>
        <strain evidence="12 13">CBA3625</strain>
    </source>
</reference>
<dbReference type="OrthoDB" id="9806626at2"/>
<dbReference type="Pfam" id="PF00281">
    <property type="entry name" value="Ribosomal_L5"/>
    <property type="match status" value="1"/>
</dbReference>
<evidence type="ECO:0000256" key="6">
    <source>
        <dbReference type="ARBA" id="ARBA00058604"/>
    </source>
</evidence>
<dbReference type="Gene3D" id="3.30.1440.10">
    <property type="match status" value="1"/>
</dbReference>
<dbReference type="GO" id="GO:0019843">
    <property type="term" value="F:rRNA binding"/>
    <property type="evidence" value="ECO:0007669"/>
    <property type="project" value="UniProtKB-UniRule"/>
</dbReference>
<evidence type="ECO:0000256" key="4">
    <source>
        <dbReference type="ARBA" id="ARBA00023274"/>
    </source>
</evidence>
<keyword evidence="7" id="KW-0699">rRNA-binding</keyword>
<dbReference type="PROSITE" id="PS00358">
    <property type="entry name" value="RIBOSOMAL_L5"/>
    <property type="match status" value="1"/>
</dbReference>
<dbReference type="GO" id="GO:0006412">
    <property type="term" value="P:translation"/>
    <property type="evidence" value="ECO:0007669"/>
    <property type="project" value="UniProtKB-UniRule"/>
</dbReference>
<dbReference type="SUPFAM" id="SSF55282">
    <property type="entry name" value="RL5-like"/>
    <property type="match status" value="1"/>
</dbReference>
<comment type="function">
    <text evidence="7">This is 1 of the proteins that bind and probably mediate the attachment of the 5S RNA into the large ribosomal subunit, where it forms part of the central protuberance. In the 70S ribosome it contacts protein S13 of the 30S subunit (bridge B1b), connecting the 2 subunits; this bridge is implicated in subunit movement. Contacts the P site tRNA; the 5S rRNA and some of its associated proteins might help stabilize positioning of ribosome-bound tRNAs.</text>
</comment>
<dbReference type="EMBL" id="WSZI01000017">
    <property type="protein sequence ID" value="MWN21718.1"/>
    <property type="molecule type" value="Genomic_DNA"/>
</dbReference>
<dbReference type="KEGG" id="llf:BCR17_04800"/>
<evidence type="ECO:0000256" key="7">
    <source>
        <dbReference type="HAMAP-Rule" id="MF_01333"/>
    </source>
</evidence>
<sequence length="180" mass="20044">MANALKEKYVNEVQPALIEKFNFSSPMQAPKIEKIVLNMGVGDAVSNSKNLDEAVEELKLIAGQQPVITKAKKSIAGFRLREGMSIGTKVTLRGERMYEFLDKLINISLPRVRDFRGVSSKAFDGRGNYTLGVREQLIFPEIDFDQVNRVRGLDIVVVTTAQNDEEGRALLTLLGMPFAK</sequence>
<dbReference type="EMBL" id="CP042387">
    <property type="protein sequence ID" value="QEA43905.1"/>
    <property type="molecule type" value="Genomic_DNA"/>
</dbReference>
<evidence type="ECO:0000256" key="5">
    <source>
        <dbReference type="ARBA" id="ARBA00035245"/>
    </source>
</evidence>
<evidence type="ECO:0000256" key="8">
    <source>
        <dbReference type="RuleBase" id="RU003930"/>
    </source>
</evidence>
<feature type="domain" description="Large ribosomal subunit protein uL5 C-terminal" evidence="10">
    <location>
        <begin position="86"/>
        <end position="178"/>
    </location>
</feature>
<dbReference type="InterPro" id="IPR020929">
    <property type="entry name" value="Ribosomal_uL5_CS"/>
</dbReference>
<evidence type="ECO:0000259" key="10">
    <source>
        <dbReference type="Pfam" id="PF00673"/>
    </source>
</evidence>
<dbReference type="InterPro" id="IPR031309">
    <property type="entry name" value="Ribosomal_uL5_C"/>
</dbReference>
<dbReference type="NCBIfam" id="NF000585">
    <property type="entry name" value="PRK00010.1"/>
    <property type="match status" value="1"/>
</dbReference>
<dbReference type="STRING" id="1246.BCR17_04800"/>
<evidence type="ECO:0000313" key="13">
    <source>
        <dbReference type="Proteomes" id="UP000321298"/>
    </source>
</evidence>
<evidence type="ECO:0000256" key="2">
    <source>
        <dbReference type="ARBA" id="ARBA00022555"/>
    </source>
</evidence>
<evidence type="ECO:0000313" key="11">
    <source>
        <dbReference type="EMBL" id="MWN21718.1"/>
    </source>
</evidence>
<dbReference type="Proteomes" id="UP000478636">
    <property type="component" value="Unassembled WGS sequence"/>
</dbReference>
<keyword evidence="4 7" id="KW-0687">Ribonucleoprotein</keyword>
<reference evidence="11 14" key="2">
    <citation type="submission" date="2019-12" db="EMBL/GenBank/DDBJ databases">
        <title>Complete genome sequence of Leuconostoc lactis strain AVN1 provides insights into metabolic potential.</title>
        <authorList>
            <person name="Besrour N."/>
            <person name="Najjari A."/>
            <person name="Fhoula I."/>
            <person name="Jaballah S."/>
            <person name="Klibi N."/>
            <person name="Ouzari H.I."/>
        </authorList>
    </citation>
    <scope>NUCLEOTIDE SEQUENCE [LARGE SCALE GENOMIC DNA]</scope>
    <source>
        <strain evidence="11 14">AVN1</strain>
    </source>
</reference>
<dbReference type="InterPro" id="IPR020930">
    <property type="entry name" value="Ribosomal_uL5_bac-type"/>
</dbReference>
<evidence type="ECO:0000313" key="14">
    <source>
        <dbReference type="Proteomes" id="UP000478636"/>
    </source>
</evidence>
<keyword evidence="3 7" id="KW-0689">Ribosomal protein</keyword>
<keyword evidence="13" id="KW-1185">Reference proteome</keyword>
<comment type="function">
    <text evidence="6">This is one of the proteins that bind and probably mediate the attachment of the 5S RNA into the large ribosomal subunit, where it forms part of the central protuberance. In the 70S ribosome it contacts protein S13 of the 30S subunit (bridge B1b), connecting the 2 subunits; this bridge is implicated in subunit movement. Contacts the P site tRNA; the 5S rRNA and some of its associated proteins might help stabilize positioning of ribosome-bound tRNAs.</text>
</comment>
<comment type="subunit">
    <text evidence="7">Part of the 50S ribosomal subunit; part of the 5S rRNA/L5/L18/L25 subcomplex. Contacts the 5S rRNA and the P site tRNA. Forms a bridge to the 30S subunit in the 70S ribosome.</text>
</comment>
<dbReference type="PIRSF" id="PIRSF002161">
    <property type="entry name" value="Ribosomal_L5"/>
    <property type="match status" value="1"/>
</dbReference>